<evidence type="ECO:0000256" key="1">
    <source>
        <dbReference type="ARBA" id="ARBA00004245"/>
    </source>
</evidence>
<keyword evidence="4" id="KW-0175">Coiled coil</keyword>
<organism evidence="7 8">
    <name type="scientific">Syncephalis pseudoplumigaleata</name>
    <dbReference type="NCBI Taxonomy" id="1712513"/>
    <lineage>
        <taxon>Eukaryota</taxon>
        <taxon>Fungi</taxon>
        <taxon>Fungi incertae sedis</taxon>
        <taxon>Zoopagomycota</taxon>
        <taxon>Zoopagomycotina</taxon>
        <taxon>Zoopagomycetes</taxon>
        <taxon>Zoopagales</taxon>
        <taxon>Piptocephalidaceae</taxon>
        <taxon>Syncephalis</taxon>
    </lineage>
</organism>
<evidence type="ECO:0000256" key="4">
    <source>
        <dbReference type="SAM" id="Coils"/>
    </source>
</evidence>
<feature type="domain" description="GAR" evidence="6">
    <location>
        <begin position="900"/>
        <end position="991"/>
    </location>
</feature>
<comment type="subcellular location">
    <subcellularLocation>
        <location evidence="1">Cytoplasm</location>
        <location evidence="1">Cytoskeleton</location>
    </subcellularLocation>
</comment>
<accession>A0A4P9Z573</accession>
<feature type="region of interest" description="Disordered" evidence="5">
    <location>
        <begin position="85"/>
        <end position="126"/>
    </location>
</feature>
<name>A0A4P9Z573_9FUNG</name>
<evidence type="ECO:0000256" key="5">
    <source>
        <dbReference type="SAM" id="MobiDB-lite"/>
    </source>
</evidence>
<evidence type="ECO:0000256" key="2">
    <source>
        <dbReference type="ARBA" id="ARBA00022490"/>
    </source>
</evidence>
<reference evidence="8" key="1">
    <citation type="journal article" date="2018" name="Nat. Microbiol.">
        <title>Leveraging single-cell genomics to expand the fungal tree of life.</title>
        <authorList>
            <person name="Ahrendt S.R."/>
            <person name="Quandt C.A."/>
            <person name="Ciobanu D."/>
            <person name="Clum A."/>
            <person name="Salamov A."/>
            <person name="Andreopoulos B."/>
            <person name="Cheng J.F."/>
            <person name="Woyke T."/>
            <person name="Pelin A."/>
            <person name="Henrissat B."/>
            <person name="Reynolds N.K."/>
            <person name="Benny G.L."/>
            <person name="Smith M.E."/>
            <person name="James T.Y."/>
            <person name="Grigoriev I.V."/>
        </authorList>
    </citation>
    <scope>NUCLEOTIDE SEQUENCE [LARGE SCALE GENOMIC DNA]</scope>
    <source>
        <strain evidence="8">Benny S71-1</strain>
    </source>
</reference>
<dbReference type="Proteomes" id="UP000278143">
    <property type="component" value="Unassembled WGS sequence"/>
</dbReference>
<feature type="region of interest" description="Disordered" evidence="5">
    <location>
        <begin position="22"/>
        <end position="63"/>
    </location>
</feature>
<evidence type="ECO:0000259" key="6">
    <source>
        <dbReference type="PROSITE" id="PS51460"/>
    </source>
</evidence>
<feature type="region of interest" description="Disordered" evidence="5">
    <location>
        <begin position="838"/>
        <end position="888"/>
    </location>
</feature>
<feature type="compositionally biased region" description="Pro residues" evidence="5">
    <location>
        <begin position="94"/>
        <end position="105"/>
    </location>
</feature>
<feature type="compositionally biased region" description="Basic and acidic residues" evidence="5">
    <location>
        <begin position="854"/>
        <end position="863"/>
    </location>
</feature>
<dbReference type="AlphaFoldDB" id="A0A4P9Z573"/>
<keyword evidence="3" id="KW-0206">Cytoskeleton</keyword>
<dbReference type="OrthoDB" id="5559380at2759"/>
<proteinExistence type="predicted"/>
<evidence type="ECO:0000256" key="3">
    <source>
        <dbReference type="ARBA" id="ARBA00023212"/>
    </source>
</evidence>
<dbReference type="SUPFAM" id="SSF143575">
    <property type="entry name" value="GAS2 domain-like"/>
    <property type="match status" value="1"/>
</dbReference>
<feature type="compositionally biased region" description="Low complexity" evidence="5">
    <location>
        <begin position="30"/>
        <end position="63"/>
    </location>
</feature>
<feature type="coiled-coil region" evidence="4">
    <location>
        <begin position="479"/>
        <end position="506"/>
    </location>
</feature>
<keyword evidence="2" id="KW-0963">Cytoplasm</keyword>
<feature type="region of interest" description="Disordered" evidence="5">
    <location>
        <begin position="606"/>
        <end position="755"/>
    </location>
</feature>
<dbReference type="InterPro" id="IPR003108">
    <property type="entry name" value="GAR_dom"/>
</dbReference>
<keyword evidence="8" id="KW-1185">Reference proteome</keyword>
<dbReference type="GO" id="GO:0008017">
    <property type="term" value="F:microtubule binding"/>
    <property type="evidence" value="ECO:0007669"/>
    <property type="project" value="InterPro"/>
</dbReference>
<dbReference type="PROSITE" id="PS51460">
    <property type="entry name" value="GAR"/>
    <property type="match status" value="1"/>
</dbReference>
<feature type="region of interest" description="Disordered" evidence="5">
    <location>
        <begin position="436"/>
        <end position="457"/>
    </location>
</feature>
<dbReference type="InterPro" id="IPR036534">
    <property type="entry name" value="GAR_dom_sf"/>
</dbReference>
<dbReference type="EMBL" id="KZ989156">
    <property type="protein sequence ID" value="RKP27757.1"/>
    <property type="molecule type" value="Genomic_DNA"/>
</dbReference>
<sequence length="991" mass="105419">MALAGPTPQLANILGARASLLMEENGGSGSSSSSSTEASSSRGSQSGTTVTALSASTMATSDTASVSSFVASARMKFESAIAASNGVAAGQPSPHTPSPTPPQPPLSTSSTGSRGRRQHKRTESQVMVSARALNELRAKFDTIGEAPARHETVSLADLMAKFRTGQEEVNLWLGATTVALASLEAGGLGSLEDLEGTAALVVSVNRFTLQMESLTSLGKDIRRRLQGEPDASIDADQVERDCASLERSWRELRERVSAARKMAVEIQERDEETERIFRALDADVTRSVGASSTSAATLDALEVRLVALETRVKDMAPADARIRERLEARVRSIRNTLKGARAAANRRHDTFTAVAGQLDDLLATLRMVATRCLGSLRDCEAHFKQAPAHAASGMTAEAKQRLSEFQAKRKHYTPAVEKLLQLLSASVMATKEASAASMAPRCQLATPEGSDDEADEANDREDLAAMRRYADVEQTWEQVQETMWDIDTLQQTLEEMETDAKTKLAAPDSDEDETHLYPELSVLASLSRGASPSHQSDGSHDNDNDNGGSSKQGARYARPKTPSRLKQPGFMSAQRPATSHDVRATAKPHLLAVPSPVPGARAVTAAGNHRSYTPDVPVRRAKTPSGGDAAGHRRNVTRAASPAPPGNTKARARLRHQPSAHQLRTTASERPQPARTVSPLPHSRTAPGRFLNATREARPASSMGRYTSAPSPVPAHTRRSSHGAAITRPSTSMGVRRGSAPKSPPLPVPRGVSGATAARLTASTAATARPASSMGRYGRATPTPAAIRRVEQPVARPVSSMGQHDLEKLMHSSEGTISRPAPSLLSATARYYAPGKNVSAERAATPLPPPTATNDDHDGREDVSPPTSHRSRASSHDAASEDGSMPGIAVTETSPQLRVRYIPDRKDLLDVRVAAIVNNAPIAVPVRRVNNGRYAFGGKVWFCKVETPAPPPKNGYGAGAVVGRTRDNVSVRVGGGWKDLEVVLMECAIAD</sequence>
<feature type="compositionally biased region" description="Polar residues" evidence="5">
    <location>
        <begin position="659"/>
        <end position="669"/>
    </location>
</feature>
<protein>
    <recommendedName>
        <fullName evidence="6">GAR domain-containing protein</fullName>
    </recommendedName>
</protein>
<feature type="region of interest" description="Disordered" evidence="5">
    <location>
        <begin position="527"/>
        <end position="582"/>
    </location>
</feature>
<evidence type="ECO:0000313" key="7">
    <source>
        <dbReference type="EMBL" id="RKP27757.1"/>
    </source>
</evidence>
<dbReference type="GO" id="GO:0005856">
    <property type="term" value="C:cytoskeleton"/>
    <property type="evidence" value="ECO:0007669"/>
    <property type="project" value="UniProtKB-SubCell"/>
</dbReference>
<evidence type="ECO:0000313" key="8">
    <source>
        <dbReference type="Proteomes" id="UP000278143"/>
    </source>
</evidence>
<gene>
    <name evidence="7" type="ORF">SYNPS1DRAFT_26602</name>
</gene>